<dbReference type="HOGENOM" id="CLU_006779_0_0_1"/>
<dbReference type="PANTHER" id="PTHR11200">
    <property type="entry name" value="INOSITOL 5-PHOSPHATASE"/>
    <property type="match status" value="1"/>
</dbReference>
<dbReference type="GO" id="GO:0031901">
    <property type="term" value="C:early endosome membrane"/>
    <property type="evidence" value="ECO:0007669"/>
    <property type="project" value="UniProtKB-SubCell"/>
</dbReference>
<name>A0A060SV85_PYCCI</name>
<sequence length="883" mass="97207">MVVLTGIDETALRPTPSPVFVLSEKSHRLKTVPAEFVLDYAIPVINSFSISVSQARRNTSSGAYTVGQLRTELTVTIDPGRDSPYTPITLQTSDIQGLRKVLDECKRLRDASSAEPEDEYDFEPFAWVAPYIADDAVPPLLSPIPPDLRTIKKPVHTRLSVASAGMPGNDISDIELVREDWMRRRVEENLFTQSRKTTLRIQVGTFNVNGKMPSQDLSAWVRGQTERSASAPAFIPPLKEISPLSIGEAQKNPVEEEFMLSAEALHLNRMAAGPEAAAADSDSNITGSDTDTSTVASAGPCCGEGALVSDARAAVPEDANDPDMLVLAFQELDLSTEALLYSSTTVREDAWCMAAFAGLGEKAALYEKLVSKQLVGMLLVIVVKRRLRACFSEIRTCSVGTGIMGMLGNKGATAVQLLFTPTPSGATLPEYEGKPAVLTFVNSHLAAFDEMFEKRNADFHELSRRLQFDSGIVADDAVGPGGGYGAATIPLSVFQTDILFWLLREENIKTLRKFDQLAFAMRNKKAFEDFVELPISHPPTYRFAAGVMTDGLGYDLKRKPAWTDRILHMTSSTVSVKQTSYASHPTITMSDHRPVSAGFDVEPLPPHEIRNINLSTPRGPRWLRMSAMTGLVLPGEKAEISLTAYVDDAIASQLNVSSTRLEETLVLHTALGRDHFVAVTSDYERTCYATSLSWLVRLPGPVRELKSPTELLPEERGVNAPREIMRLVNWLMSNATDVEDLFFERGDERVVQQIRESLDTGAEFSVDQYGSDPKVALAFADALVQFLESLVEPVIPTALHARCAQMSSRDEAFELLDELPVVNVNVWISLTAFLHFIGQQEAYKDRVERLVALITPILFRDDLSSSVPVSTVGKRNFLRYFIG</sequence>
<accession>A0A060SV85</accession>
<dbReference type="Proteomes" id="UP000029665">
    <property type="component" value="Unassembled WGS sequence"/>
</dbReference>
<dbReference type="InterPro" id="IPR000300">
    <property type="entry name" value="IPPc"/>
</dbReference>
<dbReference type="STRING" id="5643.A0A060SV85"/>
<proteinExistence type="predicted"/>
<reference evidence="6" key="1">
    <citation type="submission" date="2014-01" db="EMBL/GenBank/DDBJ databases">
        <title>The genome of the white-rot fungus Pycnoporus cinnabarinus: a basidiomycete model with a versatile arsenal for lignocellulosic biomass breakdown.</title>
        <authorList>
            <person name="Levasseur A."/>
            <person name="Lomascolo A."/>
            <person name="Ruiz-Duenas F.J."/>
            <person name="Uzan E."/>
            <person name="Piumi F."/>
            <person name="Kues U."/>
            <person name="Ram A.F.J."/>
            <person name="Murat C."/>
            <person name="Haon M."/>
            <person name="Benoit I."/>
            <person name="Arfi Y."/>
            <person name="Chevret D."/>
            <person name="Drula E."/>
            <person name="Kwon M.J."/>
            <person name="Gouret P."/>
            <person name="Lesage-Meessen L."/>
            <person name="Lombard V."/>
            <person name="Mariette J."/>
            <person name="Noirot C."/>
            <person name="Park J."/>
            <person name="Patyshakuliyeva A."/>
            <person name="Wieneger R.A.B."/>
            <person name="Wosten H.A.B."/>
            <person name="Martin F."/>
            <person name="Coutinho P.M."/>
            <person name="de Vries R."/>
            <person name="Martinez A.T."/>
            <person name="Klopp C."/>
            <person name="Pontarotti P."/>
            <person name="Henrissat B."/>
            <person name="Record E."/>
        </authorList>
    </citation>
    <scope>NUCLEOTIDE SEQUENCE [LARGE SCALE GENOMIC DNA]</scope>
    <source>
        <strain evidence="6">BRFM137</strain>
    </source>
</reference>
<dbReference type="SMART" id="SM00128">
    <property type="entry name" value="IPPc"/>
    <property type="match status" value="1"/>
</dbReference>
<dbReference type="SUPFAM" id="SSF56219">
    <property type="entry name" value="DNase I-like"/>
    <property type="match status" value="1"/>
</dbReference>
<dbReference type="InterPro" id="IPR048869">
    <property type="entry name" value="OCRL-1_2_ASH"/>
</dbReference>
<evidence type="ECO:0000256" key="1">
    <source>
        <dbReference type="ARBA" id="ARBA00004146"/>
    </source>
</evidence>
<dbReference type="AlphaFoldDB" id="A0A060SV85"/>
<dbReference type="InterPro" id="IPR000198">
    <property type="entry name" value="RhoGAP_dom"/>
</dbReference>
<dbReference type="PANTHER" id="PTHR11200:SF300">
    <property type="entry name" value="TYPE II INOSITOL 1,4,5-TRISPHOSPHATE 5-PHOSPHATASE"/>
    <property type="match status" value="1"/>
</dbReference>
<dbReference type="GO" id="GO:0007165">
    <property type="term" value="P:signal transduction"/>
    <property type="evidence" value="ECO:0007669"/>
    <property type="project" value="InterPro"/>
</dbReference>
<dbReference type="Gene3D" id="3.60.10.10">
    <property type="entry name" value="Endonuclease/exonuclease/phosphatase"/>
    <property type="match status" value="1"/>
</dbReference>
<dbReference type="SUPFAM" id="SSF48350">
    <property type="entry name" value="GTPase activation domain, GAP"/>
    <property type="match status" value="1"/>
</dbReference>
<dbReference type="OMA" id="VREDAWC"/>
<dbReference type="GO" id="GO:0046856">
    <property type="term" value="P:phosphatidylinositol dephosphorylation"/>
    <property type="evidence" value="ECO:0007669"/>
    <property type="project" value="InterPro"/>
</dbReference>
<evidence type="ECO:0000256" key="2">
    <source>
        <dbReference type="ARBA" id="ARBA00004580"/>
    </source>
</evidence>
<comment type="subcellular location">
    <subcellularLocation>
        <location evidence="2">Cytoplasmic vesicle</location>
        <location evidence="2">Phagosome membrane</location>
    </subcellularLocation>
    <subcellularLocation>
        <location evidence="1">Early endosome membrane</location>
    </subcellularLocation>
</comment>
<dbReference type="PROSITE" id="PS50238">
    <property type="entry name" value="RHOGAP"/>
    <property type="match status" value="1"/>
</dbReference>
<dbReference type="Pfam" id="PF00620">
    <property type="entry name" value="RhoGAP"/>
    <property type="match status" value="1"/>
</dbReference>
<dbReference type="Pfam" id="PF21310">
    <property type="entry name" value="OCRL-like_ASH"/>
    <property type="match status" value="1"/>
</dbReference>
<evidence type="ECO:0000259" key="5">
    <source>
        <dbReference type="PROSITE" id="PS50238"/>
    </source>
</evidence>
<evidence type="ECO:0000313" key="7">
    <source>
        <dbReference type="Proteomes" id="UP000029665"/>
    </source>
</evidence>
<keyword evidence="7" id="KW-1185">Reference proteome</keyword>
<dbReference type="SMART" id="SM00324">
    <property type="entry name" value="RhoGAP"/>
    <property type="match status" value="1"/>
</dbReference>
<dbReference type="InterPro" id="IPR036691">
    <property type="entry name" value="Endo/exonu/phosph_ase_sf"/>
</dbReference>
<organism evidence="6 7">
    <name type="scientific">Pycnoporus cinnabarinus</name>
    <name type="common">Cinnabar-red polypore</name>
    <name type="synonym">Trametes cinnabarina</name>
    <dbReference type="NCBI Taxonomy" id="5643"/>
    <lineage>
        <taxon>Eukaryota</taxon>
        <taxon>Fungi</taxon>
        <taxon>Dikarya</taxon>
        <taxon>Basidiomycota</taxon>
        <taxon>Agaricomycotina</taxon>
        <taxon>Agaricomycetes</taxon>
        <taxon>Polyporales</taxon>
        <taxon>Polyporaceae</taxon>
        <taxon>Trametes</taxon>
    </lineage>
</organism>
<dbReference type="Gene3D" id="1.10.555.10">
    <property type="entry name" value="Rho GTPase activation protein"/>
    <property type="match status" value="1"/>
</dbReference>
<dbReference type="OrthoDB" id="7862313at2759"/>
<evidence type="ECO:0000256" key="4">
    <source>
        <dbReference type="ARBA" id="ARBA00023329"/>
    </source>
</evidence>
<dbReference type="EMBL" id="CCBP010000341">
    <property type="protein sequence ID" value="CDO76134.1"/>
    <property type="molecule type" value="Genomic_DNA"/>
</dbReference>
<gene>
    <name evidence="6" type="ORF">BN946_scf184332.g4</name>
</gene>
<feature type="domain" description="Rho-GAP" evidence="5">
    <location>
        <begin position="707"/>
        <end position="883"/>
    </location>
</feature>
<comment type="caution">
    <text evidence="6">The sequence shown here is derived from an EMBL/GenBank/DDBJ whole genome shotgun (WGS) entry which is preliminary data.</text>
</comment>
<dbReference type="InterPro" id="IPR008936">
    <property type="entry name" value="Rho_GTPase_activation_prot"/>
</dbReference>
<evidence type="ECO:0000256" key="3">
    <source>
        <dbReference type="ARBA" id="ARBA00022753"/>
    </source>
</evidence>
<dbReference type="Pfam" id="PF22669">
    <property type="entry name" value="Exo_endo_phos2"/>
    <property type="match status" value="1"/>
</dbReference>
<keyword evidence="4" id="KW-0968">Cytoplasmic vesicle</keyword>
<evidence type="ECO:0000313" key="6">
    <source>
        <dbReference type="EMBL" id="CDO76134.1"/>
    </source>
</evidence>
<protein>
    <recommendedName>
        <fullName evidence="5">Rho-GAP domain-containing protein</fullName>
    </recommendedName>
</protein>
<dbReference type="InterPro" id="IPR046985">
    <property type="entry name" value="IP5"/>
</dbReference>
<dbReference type="GO" id="GO:0004439">
    <property type="term" value="F:phosphatidylinositol-4,5-bisphosphate 5-phosphatase activity"/>
    <property type="evidence" value="ECO:0007669"/>
    <property type="project" value="TreeGrafter"/>
</dbReference>
<keyword evidence="3" id="KW-0967">Endosome</keyword>